<dbReference type="EMBL" id="CP007554">
    <property type="protein sequence ID" value="AHZ24502.1"/>
    <property type="molecule type" value="Genomic_DNA"/>
</dbReference>
<dbReference type="InterPro" id="IPR011991">
    <property type="entry name" value="ArsR-like_HTH"/>
</dbReference>
<organism evidence="3 7">
    <name type="scientific">Haloferax mediterranei (strain ATCC 33500 / DSM 1411 / JCM 8866 / NBRC 14739 / NCIMB 2177 / R-4)</name>
    <name type="common">Halobacterium mediterranei</name>
    <dbReference type="NCBI Taxonomy" id="523841"/>
    <lineage>
        <taxon>Archaea</taxon>
        <taxon>Methanobacteriati</taxon>
        <taxon>Methanobacteriota</taxon>
        <taxon>Stenosarchaea group</taxon>
        <taxon>Halobacteria</taxon>
        <taxon>Halobacteriales</taxon>
        <taxon>Haloferacaceae</taxon>
        <taxon>Haloferax</taxon>
    </lineage>
</organism>
<dbReference type="Proteomes" id="UP000299011">
    <property type="component" value="Plasmid pHME505"/>
</dbReference>
<dbReference type="EMBL" id="CP001871">
    <property type="protein sequence ID" value="AFK21428.1"/>
    <property type="molecule type" value="Genomic_DNA"/>
</dbReference>
<keyword evidence="3" id="KW-0614">Plasmid</keyword>
<dbReference type="KEGG" id="hme:HFX_6306"/>
<dbReference type="Pfam" id="PF01978">
    <property type="entry name" value="TrmB"/>
    <property type="match status" value="1"/>
</dbReference>
<reference evidence="3 7" key="2">
    <citation type="journal article" date="2012" name="J. Bacteriol.">
        <title>Complete genome sequence of the metabolically versatile halophilic archaeon Haloferax mediterranei, a poly(3-hydroxybutyrate-co-3-hydroxyvalerate) producer.</title>
        <authorList>
            <person name="Han J."/>
            <person name="Zhang F."/>
            <person name="Hou J."/>
            <person name="Liu X."/>
            <person name="Li M."/>
            <person name="Liu H."/>
            <person name="Cai L."/>
            <person name="Zhang B."/>
            <person name="Chen Y."/>
            <person name="Zhou J."/>
            <person name="Hu S."/>
            <person name="Xiang H."/>
        </authorList>
    </citation>
    <scope>NUCLEOTIDE SEQUENCE [LARGE SCALE GENOMIC DNA]</scope>
    <source>
        <strain evidence="7">ATCC 33500 / DSM 1411 / JCM 8866 / NBRC 14739 / NCIMB 2177 / R-4</strain>
        <strain evidence="3">CGMCC 1.2087</strain>
        <plasmid evidence="7">pHM500</plasmid>
    </source>
</reference>
<reference evidence="3" key="5">
    <citation type="submission" date="2014-05" db="EMBL/GenBank/DDBJ databases">
        <authorList>
            <person name="Wang L."/>
            <person name="Yang H."/>
            <person name="Xiang H."/>
        </authorList>
    </citation>
    <scope>NUCLEOTIDE SEQUENCE</scope>
    <source>
        <strain evidence="3">CGMCC 1.2087</strain>
        <plasmid evidence="3">pHM500</plasmid>
    </source>
</reference>
<name>I3RB18_HALMT</name>
<dbReference type="HOGENOM" id="CLU_124803_0_0_2"/>
<dbReference type="InterPro" id="IPR001845">
    <property type="entry name" value="HTH_ArsR_DNA-bd_dom"/>
</dbReference>
<protein>
    <submittedName>
        <fullName evidence="4 5">Transcriptional regulator</fullName>
    </submittedName>
    <submittedName>
        <fullName evidence="3">Transcriptional regulator, ArsR family</fullName>
    </submittedName>
</protein>
<dbReference type="InterPro" id="IPR036390">
    <property type="entry name" value="WH_DNA-bd_sf"/>
</dbReference>
<dbReference type="Proteomes" id="UP000006469">
    <property type="component" value="Plasmid pHM500"/>
</dbReference>
<feature type="domain" description="HTH arsR-type" evidence="2">
    <location>
        <begin position="44"/>
        <end position="143"/>
    </location>
</feature>
<dbReference type="PATRIC" id="fig|523841.21.peg.3627"/>
<dbReference type="EMBL" id="CP039140">
    <property type="protein sequence ID" value="QCQ76900.1"/>
    <property type="molecule type" value="Genomic_DNA"/>
</dbReference>
<dbReference type="EMBL" id="AOLO01000015">
    <property type="protein sequence ID" value="ELZ97254.1"/>
    <property type="molecule type" value="Genomic_DNA"/>
</dbReference>
<evidence type="ECO:0000313" key="7">
    <source>
        <dbReference type="Proteomes" id="UP000006469"/>
    </source>
</evidence>
<geneLocation type="plasmid" evidence="3 7">
    <name>pHM500</name>
</geneLocation>
<proteinExistence type="predicted"/>
<geneLocation type="plasmid" evidence="4 9">
    <name>HMPLAS1</name>
</geneLocation>
<reference evidence="6 10" key="6">
    <citation type="submission" date="2019-04" db="EMBL/GenBank/DDBJ databases">
        <title>Methylomes of two halophilic Archaea, Haloarcula marismortui and Haloferax mediterranei.</title>
        <authorList>
            <person name="DasSarma S."/>
            <person name="DasSarma P."/>
            <person name="DasSarma S."/>
            <person name="Fomenkov A."/>
            <person name="Vincze T."/>
            <person name="Anton B.P."/>
            <person name="Roberts R.J."/>
        </authorList>
    </citation>
    <scope>NUCLEOTIDE SEQUENCE [LARGE SCALE GENOMIC DNA]</scope>
    <source>
        <strain evidence="6">ATCC 33500</strain>
        <strain evidence="10">ATCC 33500 / DSM 1411 / JCM 8866 / NBRC 14739 / NCIMB 2177 / R-4</strain>
        <plasmid evidence="6 10">pHME505</plasmid>
    </source>
</reference>
<dbReference type="GO" id="GO:0003700">
    <property type="term" value="F:DNA-binding transcription factor activity"/>
    <property type="evidence" value="ECO:0007669"/>
    <property type="project" value="InterPro"/>
</dbReference>
<evidence type="ECO:0000313" key="9">
    <source>
        <dbReference type="Proteomes" id="UP000027075"/>
    </source>
</evidence>
<dbReference type="InterPro" id="IPR036388">
    <property type="entry name" value="WH-like_DNA-bd_sf"/>
</dbReference>
<sequence>MTRRDLVDDVLTSSDEPDGPLTDGAEDTTQQSGTDVPPEASDDELLDALGDDVSRDVLVSCNRAPMTAEELAENCDVSESTIYRRLESLSNLGLIERTQRVDAPSKTCYETVIDGLSIHVGDSLRVEPGSSNYVVDAMRTLLAAIDVQQLAYDREQNCVDARFELEPHLLDALVELYIRDSPSRDQ</sequence>
<evidence type="ECO:0000313" key="4">
    <source>
        <dbReference type="EMBL" id="AHZ24502.1"/>
    </source>
</evidence>
<geneLocation type="plasmid" evidence="6 10">
    <name>pHME505</name>
</geneLocation>
<evidence type="ECO:0000313" key="3">
    <source>
        <dbReference type="EMBL" id="AFK21428.1"/>
    </source>
</evidence>
<dbReference type="CDD" id="cd00090">
    <property type="entry name" value="HTH_ARSR"/>
    <property type="match status" value="1"/>
</dbReference>
<evidence type="ECO:0000313" key="6">
    <source>
        <dbReference type="EMBL" id="QCQ76900.1"/>
    </source>
</evidence>
<reference evidence="3" key="1">
    <citation type="journal article" date="2012" name="Appl. Environ. Microbiol.">
        <title>Identification of the haloarchaeal phasin (PhaP) that functions in polyhydroxyalkanoate accumulation and granule formation in Haloferax mediterranei.</title>
        <authorList>
            <person name="Cai S."/>
            <person name="Cai L."/>
            <person name="Liu H."/>
            <person name="Liu X."/>
            <person name="Han J."/>
            <person name="Zhou J."/>
            <person name="Xiang H."/>
        </authorList>
    </citation>
    <scope>NUCLEOTIDE SEQUENCE</scope>
    <source>
        <strain evidence="3">CGMCC 1.2087</strain>
    </source>
</reference>
<dbReference type="RefSeq" id="WP_004060820.1">
    <property type="nucleotide sequence ID" value="NC_017944.1"/>
</dbReference>
<evidence type="ECO:0000313" key="8">
    <source>
        <dbReference type="Proteomes" id="UP000011603"/>
    </source>
</evidence>
<reference evidence="5 8" key="3">
    <citation type="journal article" date="2014" name="PLoS Genet.">
        <title>Phylogenetically driven sequencing of extremely halophilic archaea reveals strategies for static and dynamic osmo-response.</title>
        <authorList>
            <person name="Becker E.A."/>
            <person name="Seitzer P.M."/>
            <person name="Tritt A."/>
            <person name="Larsen D."/>
            <person name="Krusor M."/>
            <person name="Yao A.I."/>
            <person name="Wu D."/>
            <person name="Madern D."/>
            <person name="Eisen J.A."/>
            <person name="Darling A.E."/>
            <person name="Facciotti M.T."/>
        </authorList>
    </citation>
    <scope>NUCLEOTIDE SEQUENCE [LARGE SCALE GENOMIC DNA]</scope>
    <source>
        <strain evidence="5">ATCC 33500</strain>
        <strain evidence="8">ATCC 33500 / DSM 1411 / JCM 8866 / NBRC 14739 / NCIMB 2177 / R-4</strain>
    </source>
</reference>
<accession>I3RB18</accession>
<dbReference type="GeneID" id="40158028"/>
<dbReference type="Gene3D" id="1.10.10.10">
    <property type="entry name" value="Winged helix-like DNA-binding domain superfamily/Winged helix DNA-binding domain"/>
    <property type="match status" value="1"/>
</dbReference>
<evidence type="ECO:0000259" key="2">
    <source>
        <dbReference type="SMART" id="SM00418"/>
    </source>
</evidence>
<gene>
    <name evidence="3" type="primary">arsR</name>
    <name evidence="3" type="ordered locus">HFX_6306</name>
    <name evidence="4" type="ORF">BM92_16465</name>
    <name evidence="5" type="ORF">C439_18068</name>
    <name evidence="6" type="ORF">E6P09_16385</name>
</gene>
<evidence type="ECO:0000313" key="5">
    <source>
        <dbReference type="EMBL" id="ELZ97254.1"/>
    </source>
</evidence>
<dbReference type="InterPro" id="IPR002831">
    <property type="entry name" value="Tscrpt_reg_TrmB_N"/>
</dbReference>
<evidence type="ECO:0000313" key="10">
    <source>
        <dbReference type="Proteomes" id="UP000299011"/>
    </source>
</evidence>
<feature type="region of interest" description="Disordered" evidence="1">
    <location>
        <begin position="1"/>
        <end position="42"/>
    </location>
</feature>
<evidence type="ECO:0000256" key="1">
    <source>
        <dbReference type="SAM" id="MobiDB-lite"/>
    </source>
</evidence>
<keyword evidence="8" id="KW-1185">Reference proteome</keyword>
<dbReference type="Proteomes" id="UP000027075">
    <property type="component" value="Plasmid HMPLAS1"/>
</dbReference>
<dbReference type="SMART" id="SM00418">
    <property type="entry name" value="HTH_ARSR"/>
    <property type="match status" value="1"/>
</dbReference>
<dbReference type="OrthoDB" id="290446at2157"/>
<dbReference type="AlphaFoldDB" id="I3RB18"/>
<dbReference type="Proteomes" id="UP000011603">
    <property type="component" value="Unassembled WGS sequence"/>
</dbReference>
<reference evidence="4 9" key="4">
    <citation type="submission" date="2014-04" db="EMBL/GenBank/DDBJ databases">
        <title>Transcriptional profiles of Haloferax mediterranei on the basis of nitrogen availability.</title>
        <authorList>
            <person name="Bautista V."/>
        </authorList>
    </citation>
    <scope>NUCLEOTIDE SEQUENCE [LARGE SCALE GENOMIC DNA]</scope>
    <source>
        <strain evidence="4">ATCC 33500</strain>
        <strain evidence="9">ATCC 33500 / DSM 1411 / JCM 8866 / NBRC 14739 / NCIMB 2177 / R-4</strain>
        <plasmid evidence="4">HMPLAS1</plasmid>
        <plasmid evidence="9">Plasmid HMPLAS1</plasmid>
    </source>
</reference>
<dbReference type="SUPFAM" id="SSF46785">
    <property type="entry name" value="Winged helix' DNA-binding domain"/>
    <property type="match status" value="1"/>
</dbReference>